<gene>
    <name evidence="3" type="ORF">SpAn4DRAFT_1788</name>
</gene>
<keyword evidence="4" id="KW-1185">Reference proteome</keyword>
<dbReference type="PANTHER" id="PTHR35342">
    <property type="entry name" value="TRICARBOXYLIC TRANSPORT PROTEIN"/>
    <property type="match status" value="1"/>
</dbReference>
<feature type="transmembrane region" description="Helical" evidence="1">
    <location>
        <begin position="138"/>
        <end position="159"/>
    </location>
</feature>
<feature type="transmembrane region" description="Helical" evidence="1">
    <location>
        <begin position="355"/>
        <end position="384"/>
    </location>
</feature>
<dbReference type="EMBL" id="CTRP01000003">
    <property type="protein sequence ID" value="CQR70810.1"/>
    <property type="molecule type" value="Genomic_DNA"/>
</dbReference>
<feature type="transmembrane region" description="Helical" evidence="1">
    <location>
        <begin position="171"/>
        <end position="194"/>
    </location>
</feature>
<protein>
    <submittedName>
        <fullName evidence="3">Tricarboxylate transport membrane protein TctA</fullName>
    </submittedName>
</protein>
<keyword evidence="1" id="KW-0812">Transmembrane</keyword>
<feature type="transmembrane region" description="Helical" evidence="1">
    <location>
        <begin position="391"/>
        <end position="408"/>
    </location>
</feature>
<feature type="transmembrane region" description="Helical" evidence="1">
    <location>
        <begin position="206"/>
        <end position="224"/>
    </location>
</feature>
<accession>A0A0U1KTP3</accession>
<evidence type="ECO:0000313" key="4">
    <source>
        <dbReference type="Proteomes" id="UP000049855"/>
    </source>
</evidence>
<reference evidence="4" key="1">
    <citation type="submission" date="2015-03" db="EMBL/GenBank/DDBJ databases">
        <authorList>
            <person name="Nijsse Bart"/>
        </authorList>
    </citation>
    <scope>NUCLEOTIDE SEQUENCE [LARGE SCALE GENOMIC DNA]</scope>
</reference>
<name>A0A0U1KTP3_9FIRM</name>
<feature type="transmembrane region" description="Helical" evidence="1">
    <location>
        <begin position="437"/>
        <end position="458"/>
    </location>
</feature>
<feature type="transmembrane region" description="Helical" evidence="1">
    <location>
        <begin position="414"/>
        <end position="430"/>
    </location>
</feature>
<feature type="transmembrane region" description="Helical" evidence="1">
    <location>
        <begin position="319"/>
        <end position="343"/>
    </location>
</feature>
<proteinExistence type="predicted"/>
<evidence type="ECO:0000313" key="3">
    <source>
        <dbReference type="EMBL" id="CQR70810.1"/>
    </source>
</evidence>
<organism evidence="3 4">
    <name type="scientific">Sporomusa ovata</name>
    <dbReference type="NCBI Taxonomy" id="2378"/>
    <lineage>
        <taxon>Bacteria</taxon>
        <taxon>Bacillati</taxon>
        <taxon>Bacillota</taxon>
        <taxon>Negativicutes</taxon>
        <taxon>Selenomonadales</taxon>
        <taxon>Sporomusaceae</taxon>
        <taxon>Sporomusa</taxon>
    </lineage>
</organism>
<evidence type="ECO:0000259" key="2">
    <source>
        <dbReference type="Pfam" id="PF01970"/>
    </source>
</evidence>
<dbReference type="InterPro" id="IPR002823">
    <property type="entry name" value="DUF112_TM"/>
</dbReference>
<feature type="transmembrane region" description="Helical" evidence="1">
    <location>
        <begin position="108"/>
        <end position="132"/>
    </location>
</feature>
<evidence type="ECO:0000256" key="1">
    <source>
        <dbReference type="SAM" id="Phobius"/>
    </source>
</evidence>
<feature type="transmembrane region" description="Helical" evidence="1">
    <location>
        <begin position="20"/>
        <end position="39"/>
    </location>
</feature>
<dbReference type="AlphaFoldDB" id="A0A0U1KTP3"/>
<sequence>MDVLAMLVNGFSVSMSAANLLACIAGVLIGTLVGVLPGIGPVGTMALLLPFSFTMDVTTALIMFAGIYYGSMYGCSTTSILLNVPGEASSVVTCIDGYAMAKKGRAGAALAIAAIGSLIAGTMGLVGLTFFAPILSRFAITFGPPEYFAIAVLGLLILMRLTGTSMLKSGLMVTIGIMLGTIGLDSLTGINRFVFGIDELQRGMEFSIVVMGLFGVAEILHTLVQSEANNKIQSVRFRELYPSREEWRRSLGPIFRGGVIGFLVGLIPGPAATVSTFASYAVEKRQSNRPEEFGQGAIEGVAGPESANNAAASATMIPLLSLGLPFSSSAALLLSGFMIHGVMPGPTLMTQNPDLFWGLVASMYIGNVILLIVNLPLVGLFAYFLKTPLRILMPIVLIITLTGAYSINNSLFDLGLLTAFGILGFFMKQTGYEPAPLVLGLMLGPILENGLVQSLIIGDGSIWYFLLRPISGTILSLSMALLFFNVFIWFAKRRQSKKYKAEMGGYSD</sequence>
<feature type="transmembrane region" description="Helical" evidence="1">
    <location>
        <begin position="470"/>
        <end position="491"/>
    </location>
</feature>
<keyword evidence="1" id="KW-0472">Membrane</keyword>
<feature type="domain" description="DUF112" evidence="2">
    <location>
        <begin position="20"/>
        <end position="439"/>
    </location>
</feature>
<dbReference type="Proteomes" id="UP000049855">
    <property type="component" value="Unassembled WGS sequence"/>
</dbReference>
<dbReference type="PANTHER" id="PTHR35342:SF5">
    <property type="entry name" value="TRICARBOXYLIC TRANSPORT PROTEIN"/>
    <property type="match status" value="1"/>
</dbReference>
<feature type="transmembrane region" description="Helical" evidence="1">
    <location>
        <begin position="45"/>
        <end position="69"/>
    </location>
</feature>
<dbReference type="Pfam" id="PF01970">
    <property type="entry name" value="TctA"/>
    <property type="match status" value="1"/>
</dbReference>
<keyword evidence="1" id="KW-1133">Transmembrane helix</keyword>
<dbReference type="RefSeq" id="WP_021169530.1">
    <property type="nucleotide sequence ID" value="NZ_CTRP01000003.1"/>
</dbReference>